<proteinExistence type="predicted"/>
<organism evidence="1 2">
    <name type="scientific">Kalanchoe fedtschenkoi</name>
    <name type="common">Lavender scallops</name>
    <name type="synonym">South American air plant</name>
    <dbReference type="NCBI Taxonomy" id="63787"/>
    <lineage>
        <taxon>Eukaryota</taxon>
        <taxon>Viridiplantae</taxon>
        <taxon>Streptophyta</taxon>
        <taxon>Embryophyta</taxon>
        <taxon>Tracheophyta</taxon>
        <taxon>Spermatophyta</taxon>
        <taxon>Magnoliopsida</taxon>
        <taxon>eudicotyledons</taxon>
        <taxon>Gunneridae</taxon>
        <taxon>Pentapetalae</taxon>
        <taxon>Saxifragales</taxon>
        <taxon>Crassulaceae</taxon>
        <taxon>Kalanchoe</taxon>
    </lineage>
</organism>
<dbReference type="Gramene" id="Kaladp0059s0220.1.v1.1">
    <property type="protein sequence ID" value="Kaladp0059s0220.1.v1.1.CDS.1"/>
    <property type="gene ID" value="Kaladp0059s0220.v1.1"/>
</dbReference>
<sequence length="78" mass="8513">MAANRPAFSPRQRTAVNRQTFAASPTSCAANSRRSIRLLILNFSPKTTPHGNRSKTCIFLPHVIASISMVSWVMGVKG</sequence>
<dbReference type="EnsemblPlants" id="Kaladp0059s0220.1.v1.1">
    <property type="protein sequence ID" value="Kaladp0059s0220.1.v1.1.CDS.1"/>
    <property type="gene ID" value="Kaladp0059s0220.v1.1"/>
</dbReference>
<name>A0A7N1A138_KALFE</name>
<keyword evidence="2" id="KW-1185">Reference proteome</keyword>
<dbReference type="AlphaFoldDB" id="A0A7N1A138"/>
<evidence type="ECO:0000313" key="2">
    <source>
        <dbReference type="Proteomes" id="UP000594263"/>
    </source>
</evidence>
<reference evidence="1" key="1">
    <citation type="submission" date="2021-01" db="UniProtKB">
        <authorList>
            <consortium name="EnsemblPlants"/>
        </authorList>
    </citation>
    <scope>IDENTIFICATION</scope>
</reference>
<dbReference type="Proteomes" id="UP000594263">
    <property type="component" value="Unplaced"/>
</dbReference>
<evidence type="ECO:0000313" key="1">
    <source>
        <dbReference type="EnsemblPlants" id="Kaladp0059s0220.1.v1.1.CDS.1"/>
    </source>
</evidence>
<protein>
    <submittedName>
        <fullName evidence="1">Uncharacterized protein</fullName>
    </submittedName>
</protein>
<accession>A0A7N1A138</accession>